<dbReference type="InterPro" id="IPR006869">
    <property type="entry name" value="DUF547"/>
</dbReference>
<feature type="chain" id="PRO_5015578505" description="DUF547 domain-containing protein" evidence="1">
    <location>
        <begin position="22"/>
        <end position="259"/>
    </location>
</feature>
<proteinExistence type="predicted"/>
<dbReference type="EMBL" id="MQUC01000003">
    <property type="protein sequence ID" value="PRP68426.1"/>
    <property type="molecule type" value="Genomic_DNA"/>
</dbReference>
<feature type="signal peptide" evidence="1">
    <location>
        <begin position="1"/>
        <end position="21"/>
    </location>
</feature>
<dbReference type="PROSITE" id="PS51257">
    <property type="entry name" value="PROKAR_LIPOPROTEIN"/>
    <property type="match status" value="1"/>
</dbReference>
<gene>
    <name evidence="3" type="ORF">BST86_13750</name>
</gene>
<sequence length="259" mass="29072">MKKIAYLIAVLLIAASCVSSGGLHYDSLQNGEQMETSRAKLDHSNYDELLKKYVNEAGFVDYQGLATEQAKLKSYLTYLSVNPPKSDWETGEQFAYYINLYNASTLDLIIDNDMPGSIKDIDGPLGQVWLKDFITVNGKQYALADIEKSVLQKMGDPRIHFAINCASYSCPKLLRTAYTGKNVDELMDRAATEFVNSDKNDLSDPNNPKLSSIFKFYTSDFTSNGMTLVEYVNQFASNRLNAGAKVTYKDYDWSLNKQS</sequence>
<dbReference type="OrthoDB" id="526867at2"/>
<comment type="caution">
    <text evidence="3">The sequence shown here is derived from an EMBL/GenBank/DDBJ whole genome shotgun (WGS) entry which is preliminary data.</text>
</comment>
<keyword evidence="1" id="KW-0732">Signal</keyword>
<evidence type="ECO:0000259" key="2">
    <source>
        <dbReference type="Pfam" id="PF04784"/>
    </source>
</evidence>
<dbReference type="AlphaFoldDB" id="A0A2S9WYE9"/>
<reference evidence="3 4" key="1">
    <citation type="submission" date="2016-11" db="EMBL/GenBank/DDBJ databases">
        <title>Trade-off between light-utilization and light-protection in marine flavobacteria.</title>
        <authorList>
            <person name="Kumagai Y."/>
        </authorList>
    </citation>
    <scope>NUCLEOTIDE SEQUENCE [LARGE SCALE GENOMIC DNA]</scope>
    <source>
        <strain evidence="3 4">JCM 17109</strain>
    </source>
</reference>
<keyword evidence="4" id="KW-1185">Reference proteome</keyword>
<feature type="domain" description="DUF547" evidence="2">
    <location>
        <begin position="87"/>
        <end position="195"/>
    </location>
</feature>
<evidence type="ECO:0000256" key="1">
    <source>
        <dbReference type="SAM" id="SignalP"/>
    </source>
</evidence>
<accession>A0A2S9WYE9</accession>
<protein>
    <recommendedName>
        <fullName evidence="2">DUF547 domain-containing protein</fullName>
    </recommendedName>
</protein>
<dbReference type="PANTHER" id="PTHR46361">
    <property type="entry name" value="ELECTRON CARRIER/ PROTEIN DISULFIDE OXIDOREDUCTASE"/>
    <property type="match status" value="1"/>
</dbReference>
<dbReference type="PANTHER" id="PTHR46361:SF3">
    <property type="entry name" value="ELECTRON CARRIER_ PROTEIN DISULFIDE OXIDOREDUCTASE"/>
    <property type="match status" value="1"/>
</dbReference>
<organism evidence="3 4">
    <name type="scientific">Nonlabens agnitus</name>
    <dbReference type="NCBI Taxonomy" id="870484"/>
    <lineage>
        <taxon>Bacteria</taxon>
        <taxon>Pseudomonadati</taxon>
        <taxon>Bacteroidota</taxon>
        <taxon>Flavobacteriia</taxon>
        <taxon>Flavobacteriales</taxon>
        <taxon>Flavobacteriaceae</taxon>
        <taxon>Nonlabens</taxon>
    </lineage>
</organism>
<dbReference type="Pfam" id="PF04784">
    <property type="entry name" value="DUF547"/>
    <property type="match status" value="1"/>
</dbReference>
<evidence type="ECO:0000313" key="4">
    <source>
        <dbReference type="Proteomes" id="UP000239532"/>
    </source>
</evidence>
<dbReference type="Proteomes" id="UP000239532">
    <property type="component" value="Unassembled WGS sequence"/>
</dbReference>
<evidence type="ECO:0000313" key="3">
    <source>
        <dbReference type="EMBL" id="PRP68426.1"/>
    </source>
</evidence>
<name>A0A2S9WYE9_9FLAO</name>